<sequence length="296" mass="32246">MSTQEIRLDAAPPYRFAASLDFVCSFPATGGEQITTGTSLTKAFRAEGVTVAAMLSDGGSKDEPAVACRLTAAEPLTEPVVAATRDRLSFFLSLDDDLTSFYRAARADPPFAAVARRMHGYHQVKFPTPLEHLCWAILAQRTPMPAARKAKQALVDHFGNRVETDAGPLWAFPDLGQFLTLSESALATLVGNERKARYLHGTIHTYARTDEAFLRCGPYDEVKDFLLSLPGIGPWSASFVLIRGLGRMEKMPADPAGLKAAAKVYGRSLSEAEFTELAAHYGDQQGYWGHYLRAGS</sequence>
<dbReference type="SUPFAM" id="SSF48150">
    <property type="entry name" value="DNA-glycosylase"/>
    <property type="match status" value="1"/>
</dbReference>
<dbReference type="InterPro" id="IPR011257">
    <property type="entry name" value="DNA_glycosylase"/>
</dbReference>
<proteinExistence type="predicted"/>
<dbReference type="EMBL" id="JAEKOZ010000036">
    <property type="protein sequence ID" value="MBJ3812385.1"/>
    <property type="molecule type" value="Genomic_DNA"/>
</dbReference>
<comment type="catalytic activity">
    <reaction evidence="1">
        <text>Hydrolysis of alkylated DNA, releasing 3-methyladenine, 3-methylguanine, 7-methylguanine and 7-methyladenine.</text>
        <dbReference type="EC" id="3.2.2.21"/>
    </reaction>
</comment>
<dbReference type="Gene3D" id="1.10.340.30">
    <property type="entry name" value="Hypothetical protein, domain 2"/>
    <property type="match status" value="1"/>
</dbReference>
<dbReference type="EC" id="3.2.2.21" evidence="2"/>
<keyword evidence="7" id="KW-1185">Reference proteome</keyword>
<evidence type="ECO:0000256" key="1">
    <source>
        <dbReference type="ARBA" id="ARBA00000086"/>
    </source>
</evidence>
<dbReference type="Proteomes" id="UP000634780">
    <property type="component" value="Unassembled WGS sequence"/>
</dbReference>
<dbReference type="PANTHER" id="PTHR43003:SF5">
    <property type="entry name" value="DNA-3-METHYLADENINE GLYCOSYLASE"/>
    <property type="match status" value="1"/>
</dbReference>
<organism evidence="6 7">
    <name type="scientific">Streptomyces flavofungini</name>
    <dbReference type="NCBI Taxonomy" id="68200"/>
    <lineage>
        <taxon>Bacteria</taxon>
        <taxon>Bacillati</taxon>
        <taxon>Actinomycetota</taxon>
        <taxon>Actinomycetes</taxon>
        <taxon>Kitasatosporales</taxon>
        <taxon>Streptomycetaceae</taxon>
        <taxon>Streptomyces</taxon>
    </lineage>
</organism>
<keyword evidence="4" id="KW-0234">DNA repair</keyword>
<name>A0ABS0XGP8_9ACTN</name>
<evidence type="ECO:0000313" key="6">
    <source>
        <dbReference type="EMBL" id="MBJ3812385.1"/>
    </source>
</evidence>
<evidence type="ECO:0000256" key="3">
    <source>
        <dbReference type="ARBA" id="ARBA00022763"/>
    </source>
</evidence>
<keyword evidence="3" id="KW-0227">DNA damage</keyword>
<reference evidence="6 7" key="1">
    <citation type="submission" date="2020-12" db="EMBL/GenBank/DDBJ databases">
        <title>Streptomyces typhae sp. nov., a novel endophytic actinomycete isolated from the root of cattail pollen (Typha angustifolia L.).</title>
        <authorList>
            <person name="Peng C."/>
            <person name="Liu C."/>
        </authorList>
    </citation>
    <scope>NUCLEOTIDE SEQUENCE [LARGE SCALE GENOMIC DNA]</scope>
    <source>
        <strain evidence="6 7">JCM 4753</strain>
    </source>
</reference>
<comment type="caution">
    <text evidence="6">The sequence shown here is derived from an EMBL/GenBank/DDBJ whole genome shotgun (WGS) entry which is preliminary data.</text>
</comment>
<dbReference type="SMART" id="SM00478">
    <property type="entry name" value="ENDO3c"/>
    <property type="match status" value="1"/>
</dbReference>
<evidence type="ECO:0000259" key="5">
    <source>
        <dbReference type="SMART" id="SM00478"/>
    </source>
</evidence>
<protein>
    <recommendedName>
        <fullName evidence="2">DNA-3-methyladenine glycosylase II</fullName>
        <ecNumber evidence="2">3.2.2.21</ecNumber>
    </recommendedName>
</protein>
<dbReference type="InterPro" id="IPR051912">
    <property type="entry name" value="Alkylbase_DNA_Glycosylase/TA"/>
</dbReference>
<dbReference type="RefSeq" id="WP_190120296.1">
    <property type="nucleotide sequence ID" value="NZ_BMVR01000023.1"/>
</dbReference>
<evidence type="ECO:0000256" key="4">
    <source>
        <dbReference type="ARBA" id="ARBA00023204"/>
    </source>
</evidence>
<accession>A0ABS0XGP8</accession>
<evidence type="ECO:0000313" key="7">
    <source>
        <dbReference type="Proteomes" id="UP000634780"/>
    </source>
</evidence>
<gene>
    <name evidence="6" type="ORF">JGB26_35780</name>
</gene>
<feature type="domain" description="HhH-GPD" evidence="5">
    <location>
        <begin position="138"/>
        <end position="293"/>
    </location>
</feature>
<dbReference type="PANTHER" id="PTHR43003">
    <property type="entry name" value="DNA-3-METHYLADENINE GLYCOSYLASE"/>
    <property type="match status" value="1"/>
</dbReference>
<evidence type="ECO:0000256" key="2">
    <source>
        <dbReference type="ARBA" id="ARBA00012000"/>
    </source>
</evidence>
<dbReference type="InterPro" id="IPR003265">
    <property type="entry name" value="HhH-GPD_domain"/>
</dbReference>